<dbReference type="EMBL" id="UGHV01000001">
    <property type="protein sequence ID" value="STO96570.1"/>
    <property type="molecule type" value="Genomic_DNA"/>
</dbReference>
<dbReference type="Gene3D" id="2.30.310.10">
    <property type="entry name" value="ibrinogen binding protein from staphylococcus aureus domain"/>
    <property type="match status" value="1"/>
</dbReference>
<accession>A0A377J2A1</accession>
<dbReference type="AlphaFoldDB" id="A0A377J2A1"/>
<proteinExistence type="predicted"/>
<sequence length="472" mass="53016">MTLAEIDALARFIGCFDKLVLVQRVADMTLKLTLAQCQNPSLCATLQGAKSFDVYLAMTRGKSFAYTTQDLQKPPQDQAALKDSKLESLSPKRYNAPFDVALSRLNRSKILSATLYDDDRILRLELLQQGSYKQSITFLQCEFTGKHTNAIILTHEQIIIDALRHISQAQSHRQVKVGYPLAKIPKNPKKPAPPSTPLALESIPKLLLQAHNLEQSKALESLRHSLLSHYTRTKARLQALLDTLPKETALLQESRTLNHQASLLLSHLHTLSPYQSHATITDNGTLYHINLPASKTPQEAINKLFSTSKKLAQKARNIHKETTNLEEKIAFLDKELAFIARADKLDTLAILAPKKIEKRQKPSNDQAYVIFIQGVKISIGRNERENIKLLESARADDLWMHIRDIPSSHLIIHCGKNALAESIIYKAGEILLGVSGLKQGDFLVDYTKRKFVKITSGACVIFSKHQSLRYRV</sequence>
<protein>
    <submittedName>
        <fullName evidence="1">Fibronectin/fibrinogen-binding protein</fullName>
    </submittedName>
</protein>
<dbReference type="Proteomes" id="UP000254841">
    <property type="component" value="Unassembled WGS sequence"/>
</dbReference>
<dbReference type="Pfam" id="PF05833">
    <property type="entry name" value="NFACT_N"/>
    <property type="match status" value="2"/>
</dbReference>
<organism evidence="1 2">
    <name type="scientific">Helicobacter canis</name>
    <dbReference type="NCBI Taxonomy" id="29419"/>
    <lineage>
        <taxon>Bacteria</taxon>
        <taxon>Pseudomonadati</taxon>
        <taxon>Campylobacterota</taxon>
        <taxon>Epsilonproteobacteria</taxon>
        <taxon>Campylobacterales</taxon>
        <taxon>Helicobacteraceae</taxon>
        <taxon>Helicobacter</taxon>
    </lineage>
</organism>
<dbReference type="RefSeq" id="WP_181814132.1">
    <property type="nucleotide sequence ID" value="NZ_UGHV01000001.1"/>
</dbReference>
<name>A0A377J2A1_9HELI</name>
<reference evidence="1 2" key="1">
    <citation type="submission" date="2018-06" db="EMBL/GenBank/DDBJ databases">
        <authorList>
            <consortium name="Pathogen Informatics"/>
            <person name="Doyle S."/>
        </authorList>
    </citation>
    <scope>NUCLEOTIDE SEQUENCE [LARGE SCALE GENOMIC DNA]</scope>
    <source>
        <strain evidence="1 2">NCTC12410</strain>
    </source>
</reference>
<evidence type="ECO:0000313" key="2">
    <source>
        <dbReference type="Proteomes" id="UP000254841"/>
    </source>
</evidence>
<evidence type="ECO:0000313" key="1">
    <source>
        <dbReference type="EMBL" id="STO96570.1"/>
    </source>
</evidence>
<gene>
    <name evidence="1" type="ORF">NCTC12410_00384</name>
</gene>